<dbReference type="InterPro" id="IPR051599">
    <property type="entry name" value="Cell_Envelope_Assoc"/>
</dbReference>
<evidence type="ECO:0000256" key="1">
    <source>
        <dbReference type="SAM" id="Phobius"/>
    </source>
</evidence>
<dbReference type="PANTHER" id="PTHR30336:SF4">
    <property type="entry name" value="ENVELOPE BIOGENESIS FACTOR ELYC"/>
    <property type="match status" value="1"/>
</dbReference>
<dbReference type="PANTHER" id="PTHR30336">
    <property type="entry name" value="INNER MEMBRANE PROTEIN, PROBABLE PERMEASE"/>
    <property type="match status" value="1"/>
</dbReference>
<keyword evidence="1" id="KW-0812">Transmembrane</keyword>
<dbReference type="Proteomes" id="UP000249720">
    <property type="component" value="Unassembled WGS sequence"/>
</dbReference>
<dbReference type="GO" id="GO:0005886">
    <property type="term" value="C:plasma membrane"/>
    <property type="evidence" value="ECO:0007669"/>
    <property type="project" value="TreeGrafter"/>
</dbReference>
<dbReference type="RefSeq" id="WP_111294381.1">
    <property type="nucleotide sequence ID" value="NZ_QKZV01000003.1"/>
</dbReference>
<dbReference type="InterPro" id="IPR003848">
    <property type="entry name" value="DUF218"/>
</dbReference>
<dbReference type="OrthoDB" id="9782395at2"/>
<keyword evidence="4" id="KW-1185">Reference proteome</keyword>
<evidence type="ECO:0000313" key="3">
    <source>
        <dbReference type="EMBL" id="PZX63617.1"/>
    </source>
</evidence>
<dbReference type="Pfam" id="PF02698">
    <property type="entry name" value="DUF218"/>
    <property type="match status" value="1"/>
</dbReference>
<feature type="domain" description="DUF218" evidence="2">
    <location>
        <begin position="75"/>
        <end position="241"/>
    </location>
</feature>
<sequence length="251" mass="29084">MFFLLSKLLYFLLSPLTWCVIAILIYFLSKTPLIRRWAKIIAIVIFLIFSNTYLYNLTERYWQINPIPLHQHVEAGIVLGGLISFNQQHQGFFNGAAERYTAALQLYEAGYIKKIIVSGGSGLLLDTTDKEAIFLRQQFLNAAVPDNAILVEDHSRNTYENALFTKKLIEQNKLQPPFVLITSAEHMRRALAVFHQAGISVIPYPVNYNVLPHGKNNWYDFIIPNLCNFYKWQDLWKEMIGYAVYHITHKL</sequence>
<protein>
    <submittedName>
        <fullName evidence="3">Uncharacterized SAM-binding protein YcdF (DUF218 family)</fullName>
    </submittedName>
</protein>
<dbReference type="CDD" id="cd06259">
    <property type="entry name" value="YdcF-like"/>
    <property type="match status" value="1"/>
</dbReference>
<keyword evidence="1" id="KW-0472">Membrane</keyword>
<name>A0A2W7S949_9BACT</name>
<dbReference type="GO" id="GO:0000270">
    <property type="term" value="P:peptidoglycan metabolic process"/>
    <property type="evidence" value="ECO:0007669"/>
    <property type="project" value="TreeGrafter"/>
</dbReference>
<comment type="caution">
    <text evidence="3">The sequence shown here is derived from an EMBL/GenBank/DDBJ whole genome shotgun (WGS) entry which is preliminary data.</text>
</comment>
<dbReference type="InterPro" id="IPR014729">
    <property type="entry name" value="Rossmann-like_a/b/a_fold"/>
</dbReference>
<dbReference type="GO" id="GO:0043164">
    <property type="term" value="P:Gram-negative-bacterium-type cell wall biogenesis"/>
    <property type="evidence" value="ECO:0007669"/>
    <property type="project" value="TreeGrafter"/>
</dbReference>
<dbReference type="Gene3D" id="3.40.50.620">
    <property type="entry name" value="HUPs"/>
    <property type="match status" value="1"/>
</dbReference>
<organism evidence="3 4">
    <name type="scientific">Hydrotalea sandarakina</name>
    <dbReference type="NCBI Taxonomy" id="1004304"/>
    <lineage>
        <taxon>Bacteria</taxon>
        <taxon>Pseudomonadati</taxon>
        <taxon>Bacteroidota</taxon>
        <taxon>Chitinophagia</taxon>
        <taxon>Chitinophagales</taxon>
        <taxon>Chitinophagaceae</taxon>
        <taxon>Hydrotalea</taxon>
    </lineage>
</organism>
<keyword evidence="1" id="KW-1133">Transmembrane helix</keyword>
<proteinExistence type="predicted"/>
<dbReference type="EMBL" id="QKZV01000003">
    <property type="protein sequence ID" value="PZX63617.1"/>
    <property type="molecule type" value="Genomic_DNA"/>
</dbReference>
<accession>A0A2W7S949</accession>
<dbReference type="AlphaFoldDB" id="A0A2W7S949"/>
<feature type="transmembrane region" description="Helical" evidence="1">
    <location>
        <begin position="40"/>
        <end position="58"/>
    </location>
</feature>
<reference evidence="3 4" key="1">
    <citation type="submission" date="2018-06" db="EMBL/GenBank/DDBJ databases">
        <title>Genomic Encyclopedia of Archaeal and Bacterial Type Strains, Phase II (KMG-II): from individual species to whole genera.</title>
        <authorList>
            <person name="Goeker M."/>
        </authorList>
    </citation>
    <scope>NUCLEOTIDE SEQUENCE [LARGE SCALE GENOMIC DNA]</scope>
    <source>
        <strain evidence="3 4">DSM 23241</strain>
    </source>
</reference>
<gene>
    <name evidence="3" type="ORF">LX80_01268</name>
</gene>
<feature type="transmembrane region" description="Helical" evidence="1">
    <location>
        <begin position="6"/>
        <end position="28"/>
    </location>
</feature>
<evidence type="ECO:0000259" key="2">
    <source>
        <dbReference type="Pfam" id="PF02698"/>
    </source>
</evidence>
<evidence type="ECO:0000313" key="4">
    <source>
        <dbReference type="Proteomes" id="UP000249720"/>
    </source>
</evidence>